<dbReference type="Proteomes" id="UP000509302">
    <property type="component" value="Chromosome"/>
</dbReference>
<evidence type="ECO:0000313" key="1">
    <source>
        <dbReference type="EMBL" id="QLG44930.1"/>
    </source>
</evidence>
<accession>A0A7H9ANB8</accession>
<evidence type="ECO:0000313" key="2">
    <source>
        <dbReference type="Proteomes" id="UP000509302"/>
    </source>
</evidence>
<sequence>MKVFLETMIIVTLAFILTSCKNNNDNGGTNDLESYLTAKIDGVNFSPQFSGGVRTNIAADTITISGNNNDGEQITLLVPANAPFGTHILGALSGTLSTYTAAYDVNDNADDGGELAASGSITITAHDVNGQKINGTFNFVTGPTPSTTIADVFTITEGAFDISYINVEDL</sequence>
<protein>
    <submittedName>
        <fullName evidence="1">Uncharacterized protein</fullName>
    </submittedName>
</protein>
<dbReference type="AlphaFoldDB" id="A0A7H9ANB8"/>
<dbReference type="EMBL" id="CP058595">
    <property type="protein sequence ID" value="QLG44930.1"/>
    <property type="molecule type" value="Genomic_DNA"/>
</dbReference>
<proteinExistence type="predicted"/>
<name>A0A7H9ANB8_9FLAO</name>
<reference evidence="1 2" key="1">
    <citation type="journal article" date="2006" name="Int. J. Syst. Evol. Microbiol.">
        <title>Costertonia aggregata gen. nov., sp. nov., a mesophilic marine bacterium of the family Flavobacteriaceae, isolated from a mature biofilm.</title>
        <authorList>
            <person name="Kwon K.K."/>
            <person name="Lee Y.K."/>
            <person name="Lee H.K."/>
        </authorList>
    </citation>
    <scope>NUCLEOTIDE SEQUENCE [LARGE SCALE GENOMIC DNA]</scope>
    <source>
        <strain evidence="1 2">KCCM 42265</strain>
    </source>
</reference>
<dbReference type="RefSeq" id="WP_179241220.1">
    <property type="nucleotide sequence ID" value="NZ_CP058595.1"/>
</dbReference>
<dbReference type="KEGG" id="cagg:HYG79_06035"/>
<gene>
    <name evidence="1" type="ORF">HYG79_06035</name>
</gene>
<dbReference type="PROSITE" id="PS51257">
    <property type="entry name" value="PROKAR_LIPOPROTEIN"/>
    <property type="match status" value="1"/>
</dbReference>
<keyword evidence="2" id="KW-1185">Reference proteome</keyword>
<organism evidence="1 2">
    <name type="scientific">Costertonia aggregata</name>
    <dbReference type="NCBI Taxonomy" id="343403"/>
    <lineage>
        <taxon>Bacteria</taxon>
        <taxon>Pseudomonadati</taxon>
        <taxon>Bacteroidota</taxon>
        <taxon>Flavobacteriia</taxon>
        <taxon>Flavobacteriales</taxon>
        <taxon>Flavobacteriaceae</taxon>
        <taxon>Costertonia</taxon>
    </lineage>
</organism>